<name>A0ABR1D0J2_NECAM</name>
<accession>A0ABR1D0J2</accession>
<comment type="caution">
    <text evidence="1">The sequence shown here is derived from an EMBL/GenBank/DDBJ whole genome shotgun (WGS) entry which is preliminary data.</text>
</comment>
<protein>
    <submittedName>
        <fullName evidence="1">Uncharacterized protein</fullName>
    </submittedName>
</protein>
<dbReference type="Proteomes" id="UP001303046">
    <property type="component" value="Unassembled WGS sequence"/>
</dbReference>
<reference evidence="1 2" key="1">
    <citation type="submission" date="2023-08" db="EMBL/GenBank/DDBJ databases">
        <title>A Necator americanus chromosomal reference genome.</title>
        <authorList>
            <person name="Ilik V."/>
            <person name="Petrzelkova K.J."/>
            <person name="Pardy F."/>
            <person name="Fuh T."/>
            <person name="Niatou-Singa F.S."/>
            <person name="Gouil Q."/>
            <person name="Baker L."/>
            <person name="Ritchie M.E."/>
            <person name="Jex A.R."/>
            <person name="Gazzola D."/>
            <person name="Li H."/>
            <person name="Toshio Fujiwara R."/>
            <person name="Zhan B."/>
            <person name="Aroian R.V."/>
            <person name="Pafco B."/>
            <person name="Schwarz E.M."/>
        </authorList>
    </citation>
    <scope>NUCLEOTIDE SEQUENCE [LARGE SCALE GENOMIC DNA]</scope>
    <source>
        <strain evidence="1 2">Aroian</strain>
        <tissue evidence="1">Whole animal</tissue>
    </source>
</reference>
<evidence type="ECO:0000313" key="1">
    <source>
        <dbReference type="EMBL" id="KAK6744059.1"/>
    </source>
</evidence>
<gene>
    <name evidence="1" type="primary">Necator_chrIII.g11779</name>
    <name evidence="1" type="ORF">RB195_011014</name>
</gene>
<sequence length="73" mass="8201">MCRPYTYPSPSCSIFNYSLHGIYPSVAIRQTKKLYLSTELPVNANLGTSSIQLGQDDQVISLQCDQRSEIGFR</sequence>
<dbReference type="EMBL" id="JAVFWL010000003">
    <property type="protein sequence ID" value="KAK6744059.1"/>
    <property type="molecule type" value="Genomic_DNA"/>
</dbReference>
<evidence type="ECO:0000313" key="2">
    <source>
        <dbReference type="Proteomes" id="UP001303046"/>
    </source>
</evidence>
<proteinExistence type="predicted"/>
<organism evidence="1 2">
    <name type="scientific">Necator americanus</name>
    <name type="common">Human hookworm</name>
    <dbReference type="NCBI Taxonomy" id="51031"/>
    <lineage>
        <taxon>Eukaryota</taxon>
        <taxon>Metazoa</taxon>
        <taxon>Ecdysozoa</taxon>
        <taxon>Nematoda</taxon>
        <taxon>Chromadorea</taxon>
        <taxon>Rhabditida</taxon>
        <taxon>Rhabditina</taxon>
        <taxon>Rhabditomorpha</taxon>
        <taxon>Strongyloidea</taxon>
        <taxon>Ancylostomatidae</taxon>
        <taxon>Bunostominae</taxon>
        <taxon>Necator</taxon>
    </lineage>
</organism>
<keyword evidence="2" id="KW-1185">Reference proteome</keyword>